<evidence type="ECO:0000313" key="3">
    <source>
        <dbReference type="EMBL" id="CAE4635110.1"/>
    </source>
</evidence>
<feature type="transmembrane region" description="Helical" evidence="1">
    <location>
        <begin position="20"/>
        <end position="38"/>
    </location>
</feature>
<evidence type="ECO:0000256" key="1">
    <source>
        <dbReference type="SAM" id="Phobius"/>
    </source>
</evidence>
<protein>
    <recommendedName>
        <fullName evidence="2">WWE domain-containing protein</fullName>
    </recommendedName>
</protein>
<dbReference type="Pfam" id="PF02825">
    <property type="entry name" value="WWE"/>
    <property type="match status" value="1"/>
</dbReference>
<feature type="domain" description="WWE" evidence="2">
    <location>
        <begin position="427"/>
        <end position="495"/>
    </location>
</feature>
<dbReference type="InterPro" id="IPR004170">
    <property type="entry name" value="WWE_dom"/>
</dbReference>
<dbReference type="EMBL" id="HBNR01064142">
    <property type="protein sequence ID" value="CAE4635110.1"/>
    <property type="molecule type" value="Transcribed_RNA"/>
</dbReference>
<keyword evidence="1" id="KW-0472">Membrane</keyword>
<organism evidence="3">
    <name type="scientific">Alexandrium monilatum</name>
    <dbReference type="NCBI Taxonomy" id="311494"/>
    <lineage>
        <taxon>Eukaryota</taxon>
        <taxon>Sar</taxon>
        <taxon>Alveolata</taxon>
        <taxon>Dinophyceae</taxon>
        <taxon>Gonyaulacales</taxon>
        <taxon>Pyrocystaceae</taxon>
        <taxon>Alexandrium</taxon>
    </lineage>
</organism>
<feature type="transmembrane region" description="Helical" evidence="1">
    <location>
        <begin position="140"/>
        <end position="167"/>
    </location>
</feature>
<keyword evidence="1" id="KW-0812">Transmembrane</keyword>
<dbReference type="AlphaFoldDB" id="A0A7S4VKG7"/>
<feature type="transmembrane region" description="Helical" evidence="1">
    <location>
        <begin position="50"/>
        <end position="77"/>
    </location>
</feature>
<dbReference type="InterPro" id="IPR037197">
    <property type="entry name" value="WWE_dom_sf"/>
</dbReference>
<sequence length="499" mass="57723">MEYQETWGQQEFSQGYKMTFSMIANTALVVLFINFHPRDWFRTGGLVADIFYMLIVDSIVARLCLFFDMTYTFNYFFRQQLTDEKIQKLNDTMEKNYPPKSPEQEEAIENLVSEIDGYKQAFEPEEIDNPDRYARVLTTFLCSVFFAPVLPAAPLIGTIGLLLQYVLDKILLLKWFKRPRPQNEVQAMWSMLMLKYLAPFALSAGVLIFLMPLWKEKRQVMSFFIASLFISLIMAIFPARIMAWFNIFGWISRLWRRRRDTTSHSRFQDYYHAQHMWPKDMIYHLDQPLYKQLYKAKKGSNPGILRPDQDHLTQVADLKAKFTASVKDKLALQTVVKRGVKQRGRHHRRLTHSFDAPKDDTDVEVGAEETTPAAPAVPICLRAGCGKPTWNGEPNQHCGRTCRDMDRKASSGISVEEITMTPAGADVQWQFEAGSGFQAYAADCQEHISSRYQAFLQDRSKSQATIRTGDTVLSIDFVKMTQRVEGGRRERRIRRIPPP</sequence>
<feature type="transmembrane region" description="Helical" evidence="1">
    <location>
        <begin position="223"/>
        <end position="251"/>
    </location>
</feature>
<gene>
    <name evidence="3" type="ORF">AMON00008_LOCUS45292</name>
</gene>
<evidence type="ECO:0000259" key="2">
    <source>
        <dbReference type="Pfam" id="PF02825"/>
    </source>
</evidence>
<feature type="transmembrane region" description="Helical" evidence="1">
    <location>
        <begin position="187"/>
        <end position="211"/>
    </location>
</feature>
<reference evidence="3" key="1">
    <citation type="submission" date="2021-01" db="EMBL/GenBank/DDBJ databases">
        <authorList>
            <person name="Corre E."/>
            <person name="Pelletier E."/>
            <person name="Niang G."/>
            <person name="Scheremetjew M."/>
            <person name="Finn R."/>
            <person name="Kale V."/>
            <person name="Holt S."/>
            <person name="Cochrane G."/>
            <person name="Meng A."/>
            <person name="Brown T."/>
            <person name="Cohen L."/>
        </authorList>
    </citation>
    <scope>NUCLEOTIDE SEQUENCE</scope>
    <source>
        <strain evidence="3">CCMP3105</strain>
    </source>
</reference>
<proteinExistence type="predicted"/>
<accession>A0A7S4VKG7</accession>
<name>A0A7S4VKG7_9DINO</name>
<dbReference type="Gene3D" id="3.30.720.50">
    <property type="match status" value="1"/>
</dbReference>
<dbReference type="SUPFAM" id="SSF117839">
    <property type="entry name" value="WWE domain"/>
    <property type="match status" value="1"/>
</dbReference>
<keyword evidence="1" id="KW-1133">Transmembrane helix</keyword>